<reference evidence="2 4" key="1">
    <citation type="submission" date="2015-07" db="EMBL/GenBank/DDBJ databases">
        <title>A draft genome sequence of Mycobacterium wolinskyi.</title>
        <authorList>
            <person name="de Man T.J."/>
            <person name="Perry K.A."/>
            <person name="Coulliette A.D."/>
            <person name="Jensen B."/>
            <person name="Toney N.C."/>
            <person name="Limbago B.M."/>
            <person name="Noble-Wang J."/>
        </authorList>
    </citation>
    <scope>NUCLEOTIDE SEQUENCE [LARGE SCALE GENOMIC DNA]</scope>
    <source>
        <strain evidence="2 4">CDC_01</strain>
    </source>
</reference>
<keyword evidence="4" id="KW-1185">Reference proteome</keyword>
<dbReference type="AlphaFoldDB" id="A0A132PI00"/>
<evidence type="ECO:0000313" key="5">
    <source>
        <dbReference type="Proteomes" id="UP000193964"/>
    </source>
</evidence>
<keyword evidence="1" id="KW-0812">Transmembrane</keyword>
<keyword evidence="1" id="KW-1133">Transmembrane helix</keyword>
<sequence length="163" mass="18123">MKRTVVAGFLLVILVEAWSVALPDRSLVGWAAGAALAILLLAMRWSLRSDDEADDRWSSSDDAAELLAQWRAETETLIRRADSTRLQWDRHLRPRLAREFAAATGHRQAGDPAAFHATGRMLFGEQLWQWVDPNNVATSAGRADEPGPGRAVLGEILERLERL</sequence>
<reference evidence="3 5" key="2">
    <citation type="submission" date="2016-01" db="EMBL/GenBank/DDBJ databases">
        <title>The new phylogeny of the genus Mycobacterium.</title>
        <authorList>
            <person name="Tarcisio F."/>
            <person name="Conor M."/>
            <person name="Antonella G."/>
            <person name="Elisabetta G."/>
            <person name="Giulia F.S."/>
            <person name="Sara T."/>
            <person name="Anna F."/>
            <person name="Clotilde B."/>
            <person name="Roberto B."/>
            <person name="Veronica D.S."/>
            <person name="Fabio R."/>
            <person name="Monica P."/>
            <person name="Olivier J."/>
            <person name="Enrico T."/>
            <person name="Nicola S."/>
        </authorList>
    </citation>
    <scope>NUCLEOTIDE SEQUENCE [LARGE SCALE GENOMIC DNA]</scope>
    <source>
        <strain evidence="3 5">ATCC 700010</strain>
    </source>
</reference>
<organism evidence="2 4">
    <name type="scientific">Mycolicibacterium wolinskyi</name>
    <dbReference type="NCBI Taxonomy" id="59750"/>
    <lineage>
        <taxon>Bacteria</taxon>
        <taxon>Bacillati</taxon>
        <taxon>Actinomycetota</taxon>
        <taxon>Actinomycetes</taxon>
        <taxon>Mycobacteriales</taxon>
        <taxon>Mycobacteriaceae</taxon>
        <taxon>Mycolicibacterium</taxon>
    </lineage>
</organism>
<dbReference type="Proteomes" id="UP000193964">
    <property type="component" value="Unassembled WGS sequence"/>
</dbReference>
<dbReference type="RefSeq" id="WP_067852842.1">
    <property type="nucleotide sequence ID" value="NZ_JACKUA010000039.1"/>
</dbReference>
<accession>A0A132PI00</accession>
<dbReference type="EMBL" id="LQQA01000033">
    <property type="protein sequence ID" value="ORX10181.1"/>
    <property type="molecule type" value="Genomic_DNA"/>
</dbReference>
<dbReference type="OrthoDB" id="4571146at2"/>
<dbReference type="PATRIC" id="fig|59750.3.peg.1912"/>
<evidence type="ECO:0000313" key="2">
    <source>
        <dbReference type="EMBL" id="KWX21988.1"/>
    </source>
</evidence>
<comment type="caution">
    <text evidence="2">The sequence shown here is derived from an EMBL/GenBank/DDBJ whole genome shotgun (WGS) entry which is preliminary data.</text>
</comment>
<dbReference type="STRING" id="59750.AWC31_08405"/>
<keyword evidence="1" id="KW-0472">Membrane</keyword>
<name>A0A132PI00_9MYCO</name>
<feature type="transmembrane region" description="Helical" evidence="1">
    <location>
        <begin position="27"/>
        <end position="47"/>
    </location>
</feature>
<evidence type="ECO:0000313" key="3">
    <source>
        <dbReference type="EMBL" id="ORX10181.1"/>
    </source>
</evidence>
<dbReference type="EMBL" id="LGTW01000016">
    <property type="protein sequence ID" value="KWX21988.1"/>
    <property type="molecule type" value="Genomic_DNA"/>
</dbReference>
<protein>
    <submittedName>
        <fullName evidence="2">Uncharacterized protein</fullName>
    </submittedName>
</protein>
<gene>
    <name evidence="2" type="ORF">AFM11_22795</name>
    <name evidence="3" type="ORF">AWC31_08405</name>
</gene>
<evidence type="ECO:0000313" key="4">
    <source>
        <dbReference type="Proteomes" id="UP000070612"/>
    </source>
</evidence>
<dbReference type="Proteomes" id="UP000070612">
    <property type="component" value="Unassembled WGS sequence"/>
</dbReference>
<evidence type="ECO:0000256" key="1">
    <source>
        <dbReference type="SAM" id="Phobius"/>
    </source>
</evidence>
<proteinExistence type="predicted"/>